<dbReference type="Proteomes" id="UP000307749">
    <property type="component" value="Unassembled WGS sequence"/>
</dbReference>
<evidence type="ECO:0000313" key="3">
    <source>
        <dbReference type="Proteomes" id="UP000307749"/>
    </source>
</evidence>
<keyword evidence="3" id="KW-1185">Reference proteome</keyword>
<name>A0A4S3KRG4_9GAMM</name>
<gene>
    <name evidence="2" type="ORF">B1806_05830</name>
</gene>
<feature type="compositionally biased region" description="Basic residues" evidence="1">
    <location>
        <begin position="1"/>
        <end position="23"/>
    </location>
</feature>
<accession>A0A4S3KRG4</accession>
<evidence type="ECO:0000256" key="1">
    <source>
        <dbReference type="SAM" id="MobiDB-lite"/>
    </source>
</evidence>
<organism evidence="2 3">
    <name type="scientific">Metallibacterium scheffleri</name>
    <dbReference type="NCBI Taxonomy" id="993689"/>
    <lineage>
        <taxon>Bacteria</taxon>
        <taxon>Pseudomonadati</taxon>
        <taxon>Pseudomonadota</taxon>
        <taxon>Gammaproteobacteria</taxon>
        <taxon>Lysobacterales</taxon>
        <taxon>Rhodanobacteraceae</taxon>
        <taxon>Metallibacterium</taxon>
    </lineage>
</organism>
<reference evidence="2 3" key="1">
    <citation type="submission" date="2017-02" db="EMBL/GenBank/DDBJ databases">
        <title>Whole genome sequencing of Metallibacterium scheffleri DSM 24874 (T).</title>
        <authorList>
            <person name="Kumar S."/>
            <person name="Patil P."/>
            <person name="Patil P.B."/>
        </authorList>
    </citation>
    <scope>NUCLEOTIDE SEQUENCE [LARGE SCALE GENOMIC DNA]</scope>
    <source>
        <strain evidence="2 3">DSM 24874</strain>
    </source>
</reference>
<comment type="caution">
    <text evidence="2">The sequence shown here is derived from an EMBL/GenBank/DDBJ whole genome shotgun (WGS) entry which is preliminary data.</text>
</comment>
<dbReference type="EMBL" id="MWQO01000017">
    <property type="protein sequence ID" value="THD11048.1"/>
    <property type="molecule type" value="Genomic_DNA"/>
</dbReference>
<evidence type="ECO:0000313" key="2">
    <source>
        <dbReference type="EMBL" id="THD11048.1"/>
    </source>
</evidence>
<dbReference type="STRING" id="993689.GCA_002077135_02070"/>
<protein>
    <submittedName>
        <fullName evidence="2">Uncharacterized protein</fullName>
    </submittedName>
</protein>
<dbReference type="AlphaFoldDB" id="A0A4S3KRG4"/>
<proteinExistence type="predicted"/>
<feature type="region of interest" description="Disordered" evidence="1">
    <location>
        <begin position="1"/>
        <end position="38"/>
    </location>
</feature>
<sequence>MCRVSGAKHHPAERKQPARRHGTRAGQGLPPPPTSIDGALDRISDRVRLGALRAAFHKQATAAVFRTLSPAGQRACLAALSFCTDEEAVVELVQAEVLREIDPRRAAECLRVARGRGLEYDHSSPEHRARVACGWARRAHKARAQAAAREAMIASGEAYDQEADE</sequence>